<feature type="domain" description="Outer membrane protein beta-barrel" evidence="4">
    <location>
        <begin position="432"/>
        <end position="878"/>
    </location>
</feature>
<dbReference type="OrthoDB" id="1075943at2"/>
<dbReference type="GO" id="GO:0004180">
    <property type="term" value="F:carboxypeptidase activity"/>
    <property type="evidence" value="ECO:0007669"/>
    <property type="project" value="UniProtKB-KW"/>
</dbReference>
<dbReference type="GO" id="GO:0030246">
    <property type="term" value="F:carbohydrate binding"/>
    <property type="evidence" value="ECO:0007669"/>
    <property type="project" value="InterPro"/>
</dbReference>
<reference evidence="5 7" key="1">
    <citation type="submission" date="2016-11" db="EMBL/GenBank/DDBJ databases">
        <authorList>
            <person name="Jaros S."/>
            <person name="Januszkiewicz K."/>
            <person name="Wedrychowicz H."/>
        </authorList>
    </citation>
    <scope>NUCLEOTIDE SEQUENCE [LARGE SCALE GENOMIC DNA]</scope>
    <source>
        <strain evidence="5 7">DSM 784</strain>
    </source>
</reference>
<dbReference type="STRING" id="1004.SAMN05661012_04089"/>
<dbReference type="SUPFAM" id="SSF49452">
    <property type="entry name" value="Starch-binding domain-like"/>
    <property type="match status" value="1"/>
</dbReference>
<keyword evidence="5" id="KW-0378">Hydrolase</keyword>
<reference evidence="6 8" key="2">
    <citation type="submission" date="2023-11" db="EMBL/GenBank/DDBJ databases">
        <title>MicrobeMod: A computational toolkit for identifying prokaryotic methylation and restriction-modification with nanopore sequencing.</title>
        <authorList>
            <person name="Crits-Christoph A."/>
            <person name="Kang S.C."/>
            <person name="Lee H."/>
            <person name="Ostrov N."/>
        </authorList>
    </citation>
    <scope>NUCLEOTIDE SEQUENCE [LARGE SCALE GENOMIC DNA]</scope>
    <source>
        <strain evidence="6 8">ATCC 23090</strain>
    </source>
</reference>
<evidence type="ECO:0000313" key="8">
    <source>
        <dbReference type="Proteomes" id="UP001326715"/>
    </source>
</evidence>
<dbReference type="EMBL" id="FPIZ01000013">
    <property type="protein sequence ID" value="SFW74029.1"/>
    <property type="molecule type" value="Genomic_DNA"/>
</dbReference>
<keyword evidence="2" id="KW-0472">Membrane</keyword>
<gene>
    <name evidence="5" type="ORF">SAMN05661012_04089</name>
    <name evidence="6" type="ORF">SR876_10260</name>
</gene>
<evidence type="ECO:0000313" key="6">
    <source>
        <dbReference type="EMBL" id="WQG91888.1"/>
    </source>
</evidence>
<dbReference type="SUPFAM" id="SSF56935">
    <property type="entry name" value="Porins"/>
    <property type="match status" value="1"/>
</dbReference>
<evidence type="ECO:0000259" key="4">
    <source>
        <dbReference type="Pfam" id="PF14905"/>
    </source>
</evidence>
<keyword evidence="6" id="KW-0675">Receptor</keyword>
<dbReference type="RefSeq" id="WP_072363084.1">
    <property type="nucleotide sequence ID" value="NZ_CP139972.1"/>
</dbReference>
<evidence type="ECO:0000256" key="1">
    <source>
        <dbReference type="ARBA" id="ARBA00004442"/>
    </source>
</evidence>
<dbReference type="Gene3D" id="2.60.40.1120">
    <property type="entry name" value="Carboxypeptidase-like, regulatory domain"/>
    <property type="match status" value="1"/>
</dbReference>
<dbReference type="Proteomes" id="UP000183788">
    <property type="component" value="Unassembled WGS sequence"/>
</dbReference>
<dbReference type="Proteomes" id="UP001326715">
    <property type="component" value="Chromosome"/>
</dbReference>
<comment type="subcellular location">
    <subcellularLocation>
        <location evidence="1">Cell outer membrane</location>
    </subcellularLocation>
</comment>
<dbReference type="Pfam" id="PF13620">
    <property type="entry name" value="CarboxypepD_reg"/>
    <property type="match status" value="1"/>
</dbReference>
<dbReference type="InterPro" id="IPR013784">
    <property type="entry name" value="Carb-bd-like_fold"/>
</dbReference>
<dbReference type="Pfam" id="PF14905">
    <property type="entry name" value="OMP_b-brl_3"/>
    <property type="match status" value="1"/>
</dbReference>
<sequence length="891" mass="97962">MINFTIKPNHLTWMPSLKNILLYLLLSVSVPAIAQKTGKVYGQLADTITHITLKDAYITLLKGTAAQKSVFSDATGGFSCDNIPYGDYTIHISFSGLAPVRRTISLDARHPLLNLDTIYMFLSARTLDTLVVAEPPMVIKKDTLEFNASRFPTRPYAELAKLVQLLPGIQINNDGTMTVNGIAIDQLTVDGEPFFTGDKQMALSHLPAEIVKKIQVYKTDSLSKSPNGPRTLNIVLQANKRKGTFGKGGAGIGTADTYTLTGDINRMNGGQQYSVMGDLGNVERERMGMDAVAVGSGKQRLLNGAATYRDNRNKQIGFSANALSTGIRNESSSRSHALNIYPNDSSTIQDQVSTGVMNNYSHQFNGNLNTGRGGKTFFVMSPSFGINKTENNSTQQASQQFEKTGVQTYQTTGSNNSTGTNTSIGTNMNLSHSFKRIGERFMSTINIRNSDNESVSTNNSETKYATYSKAIHQQNKSNNQSLNINSNSSYSLPLGNKFSLQAQAGYTFSKDNNKYRTLKYNEASGHFDQLDTTQSNTYGNIYHAGSLQANVSKTINNFNLVAGMGIESDWLHGENKTNHSSLSKHYVNMLPQFSFSYSPAMSNTLQLTYNGKPNQVMIQQLQPVTMTTDSLFIMEGNPDLQQPYTHNINLSLIRMTGMRMMSVTLMQSIVSHSIGTATTLLSNGARVSKPVNIEGQQQTMLMVNMSLPPTTGRSSFNISGNVTYSKNPVLSNNVRNDSRSLYVNAGCNWNYNDKKGLDMELGISPGYNTMSTSVGLNTSYFNTGLNGRVEYGINDWEGGLSVYYNYNSSLPSNYQPDFPYLSPSLRYRFLKKKAGQLSVSVKDLLNQQSGASRSVGATSVVDSWTQTRGRYALLMFTYNISQFGGRPVPQF</sequence>
<protein>
    <submittedName>
        <fullName evidence="5">Carboxypeptidase regulatory-like domain-containing protein</fullName>
    </submittedName>
    <submittedName>
        <fullName evidence="6">TonB-dependent receptor</fullName>
    </submittedName>
</protein>
<evidence type="ECO:0000313" key="5">
    <source>
        <dbReference type="EMBL" id="SFW74029.1"/>
    </source>
</evidence>
<evidence type="ECO:0000256" key="2">
    <source>
        <dbReference type="ARBA" id="ARBA00023136"/>
    </source>
</evidence>
<name>A0A1K1RQC7_9BACT</name>
<keyword evidence="8" id="KW-1185">Reference proteome</keyword>
<dbReference type="Gene3D" id="2.40.170.20">
    <property type="entry name" value="TonB-dependent receptor, beta-barrel domain"/>
    <property type="match status" value="1"/>
</dbReference>
<accession>A0A1K1RQC7</accession>
<organism evidence="5 7">
    <name type="scientific">Chitinophaga sancti</name>
    <dbReference type="NCBI Taxonomy" id="1004"/>
    <lineage>
        <taxon>Bacteria</taxon>
        <taxon>Pseudomonadati</taxon>
        <taxon>Bacteroidota</taxon>
        <taxon>Chitinophagia</taxon>
        <taxon>Chitinophagales</taxon>
        <taxon>Chitinophagaceae</taxon>
        <taxon>Chitinophaga</taxon>
    </lineage>
</organism>
<keyword evidence="5" id="KW-0121">Carboxypeptidase</keyword>
<keyword evidence="3" id="KW-0998">Cell outer membrane</keyword>
<keyword evidence="5" id="KW-0645">Protease</keyword>
<dbReference type="InterPro" id="IPR041700">
    <property type="entry name" value="OMP_b-brl_3"/>
</dbReference>
<dbReference type="InterPro" id="IPR036942">
    <property type="entry name" value="Beta-barrel_TonB_sf"/>
</dbReference>
<proteinExistence type="predicted"/>
<dbReference type="AlphaFoldDB" id="A0A1K1RQC7"/>
<evidence type="ECO:0000256" key="3">
    <source>
        <dbReference type="ARBA" id="ARBA00023237"/>
    </source>
</evidence>
<evidence type="ECO:0000313" key="7">
    <source>
        <dbReference type="Proteomes" id="UP000183788"/>
    </source>
</evidence>
<dbReference type="EMBL" id="CP140154">
    <property type="protein sequence ID" value="WQG91888.1"/>
    <property type="molecule type" value="Genomic_DNA"/>
</dbReference>
<dbReference type="GO" id="GO:0009279">
    <property type="term" value="C:cell outer membrane"/>
    <property type="evidence" value="ECO:0007669"/>
    <property type="project" value="UniProtKB-SubCell"/>
</dbReference>